<dbReference type="Pfam" id="PF19950">
    <property type="entry name" value="DUF6412"/>
    <property type="match status" value="1"/>
</dbReference>
<reference evidence="3 4" key="1">
    <citation type="submission" date="2021-01" db="EMBL/GenBank/DDBJ databases">
        <title>Whole genome shotgun sequence of Asanoa siamensis NBRC 107932.</title>
        <authorList>
            <person name="Komaki H."/>
            <person name="Tamura T."/>
        </authorList>
    </citation>
    <scope>NUCLEOTIDE SEQUENCE [LARGE SCALE GENOMIC DNA]</scope>
    <source>
        <strain evidence="3 4">NBRC 107932</strain>
    </source>
</reference>
<evidence type="ECO:0000313" key="4">
    <source>
        <dbReference type="Proteomes" id="UP000604117"/>
    </source>
</evidence>
<dbReference type="InterPro" id="IPR045635">
    <property type="entry name" value="DUF6412"/>
</dbReference>
<sequence>MRLVVSTLAGALLFALADADGPISPLTVLAAFAALLVAAALGGVVVGRRHTAGVAASSATLRARAQRRGVPRAVDPDGAGRPRPRAPSLHLA</sequence>
<dbReference type="RefSeq" id="WP_239126847.1">
    <property type="nucleotide sequence ID" value="NZ_BONE01000032.1"/>
</dbReference>
<proteinExistence type="predicted"/>
<evidence type="ECO:0000256" key="1">
    <source>
        <dbReference type="SAM" id="MobiDB-lite"/>
    </source>
</evidence>
<dbReference type="Proteomes" id="UP000604117">
    <property type="component" value="Unassembled WGS sequence"/>
</dbReference>
<dbReference type="EMBL" id="BONE01000032">
    <property type="protein sequence ID" value="GIF74562.1"/>
    <property type="molecule type" value="Genomic_DNA"/>
</dbReference>
<evidence type="ECO:0000256" key="2">
    <source>
        <dbReference type="SAM" id="Phobius"/>
    </source>
</evidence>
<feature type="region of interest" description="Disordered" evidence="1">
    <location>
        <begin position="63"/>
        <end position="92"/>
    </location>
</feature>
<keyword evidence="2" id="KW-0812">Transmembrane</keyword>
<protein>
    <submittedName>
        <fullName evidence="3">Uncharacterized protein</fullName>
    </submittedName>
</protein>
<keyword evidence="2" id="KW-0472">Membrane</keyword>
<feature type="transmembrane region" description="Helical" evidence="2">
    <location>
        <begin position="29"/>
        <end position="47"/>
    </location>
</feature>
<name>A0ABQ4CTG5_9ACTN</name>
<keyword evidence="4" id="KW-1185">Reference proteome</keyword>
<accession>A0ABQ4CTG5</accession>
<comment type="caution">
    <text evidence="3">The sequence shown here is derived from an EMBL/GenBank/DDBJ whole genome shotgun (WGS) entry which is preliminary data.</text>
</comment>
<organism evidence="3 4">
    <name type="scientific">Asanoa siamensis</name>
    <dbReference type="NCBI Taxonomy" id="926357"/>
    <lineage>
        <taxon>Bacteria</taxon>
        <taxon>Bacillati</taxon>
        <taxon>Actinomycetota</taxon>
        <taxon>Actinomycetes</taxon>
        <taxon>Micromonosporales</taxon>
        <taxon>Micromonosporaceae</taxon>
        <taxon>Asanoa</taxon>
    </lineage>
</organism>
<evidence type="ECO:0000313" key="3">
    <source>
        <dbReference type="EMBL" id="GIF74562.1"/>
    </source>
</evidence>
<keyword evidence="2" id="KW-1133">Transmembrane helix</keyword>
<gene>
    <name evidence="3" type="ORF">Asi02nite_40800</name>
</gene>